<dbReference type="InterPro" id="IPR000595">
    <property type="entry name" value="cNMP-bd_dom"/>
</dbReference>
<dbReference type="Gene3D" id="2.60.120.10">
    <property type="entry name" value="Jelly Rolls"/>
    <property type="match status" value="1"/>
</dbReference>
<dbReference type="Gene3D" id="1.10.10.10">
    <property type="entry name" value="Winged helix-like DNA-binding domain superfamily/Winged helix DNA-binding domain"/>
    <property type="match status" value="1"/>
</dbReference>
<dbReference type="PROSITE" id="PS51063">
    <property type="entry name" value="HTH_CRP_2"/>
    <property type="match status" value="1"/>
</dbReference>
<dbReference type="SMART" id="SM00419">
    <property type="entry name" value="HTH_CRP"/>
    <property type="match status" value="1"/>
</dbReference>
<evidence type="ECO:0000256" key="3">
    <source>
        <dbReference type="ARBA" id="ARBA00023163"/>
    </source>
</evidence>
<evidence type="ECO:0000256" key="1">
    <source>
        <dbReference type="ARBA" id="ARBA00023015"/>
    </source>
</evidence>
<dbReference type="InterPro" id="IPR036388">
    <property type="entry name" value="WH-like_DNA-bd_sf"/>
</dbReference>
<organism evidence="5 6">
    <name type="scientific">Bradyrhizobium elkanii</name>
    <dbReference type="NCBI Taxonomy" id="29448"/>
    <lineage>
        <taxon>Bacteria</taxon>
        <taxon>Pseudomonadati</taxon>
        <taxon>Pseudomonadota</taxon>
        <taxon>Alphaproteobacteria</taxon>
        <taxon>Hyphomicrobiales</taxon>
        <taxon>Nitrobacteraceae</taxon>
        <taxon>Bradyrhizobium</taxon>
    </lineage>
</organism>
<dbReference type="Proteomes" id="UP001565471">
    <property type="component" value="Unassembled WGS sequence"/>
</dbReference>
<evidence type="ECO:0000259" key="4">
    <source>
        <dbReference type="PROSITE" id="PS51063"/>
    </source>
</evidence>
<reference evidence="5 6" key="1">
    <citation type="submission" date="2024-07" db="EMBL/GenBank/DDBJ databases">
        <title>Genomic Encyclopedia of Type Strains, Phase V (KMG-V): Genome sequencing to study the core and pangenomes of soil and plant-associated prokaryotes.</title>
        <authorList>
            <person name="Whitman W."/>
        </authorList>
    </citation>
    <scope>NUCLEOTIDE SEQUENCE [LARGE SCALE GENOMIC DNA]</scope>
    <source>
        <strain evidence="5 6">USDA 415</strain>
    </source>
</reference>
<sequence>MTSNIATSLITKLTASNRLDSDDIQALQQLPIQERQVPAQHIIVADGSRPKESCLLAEGFAYRAKITQDGKRQVLSLHIPGEIPDLQSLYLNVMDHDFTTLTPCTLGFIPHEAIKALCKQRPNVTGALWRETLIDAAIFREWIVNVGRRSADERMAHLFAEIHRRLRAVGRTSDGDFNFPITQSDLGDCLGLSTVHVNRTLQELRQEGIMQVERPHYRILDHDKLEELAGFDPAYLHLEPTG</sequence>
<dbReference type="GeneID" id="92955611"/>
<dbReference type="InterPro" id="IPR014710">
    <property type="entry name" value="RmlC-like_jellyroll"/>
</dbReference>
<dbReference type="Pfam" id="PF00027">
    <property type="entry name" value="cNMP_binding"/>
    <property type="match status" value="1"/>
</dbReference>
<protein>
    <submittedName>
        <fullName evidence="5">CRP-like cAMP-binding protein</fullName>
    </submittedName>
</protein>
<proteinExistence type="predicted"/>
<dbReference type="RefSeq" id="WP_016844137.1">
    <property type="nucleotide sequence ID" value="NZ_BJNL01000039.1"/>
</dbReference>
<dbReference type="Pfam" id="PF13545">
    <property type="entry name" value="HTH_Crp_2"/>
    <property type="match status" value="1"/>
</dbReference>
<accession>A0ABV4EXU9</accession>
<dbReference type="InterPro" id="IPR036390">
    <property type="entry name" value="WH_DNA-bd_sf"/>
</dbReference>
<gene>
    <name evidence="5" type="ORF">ABIF29_002782</name>
</gene>
<dbReference type="InterPro" id="IPR018490">
    <property type="entry name" value="cNMP-bd_dom_sf"/>
</dbReference>
<comment type="caution">
    <text evidence="5">The sequence shown here is derived from an EMBL/GenBank/DDBJ whole genome shotgun (WGS) entry which is preliminary data.</text>
</comment>
<dbReference type="InterPro" id="IPR012318">
    <property type="entry name" value="HTH_CRP"/>
</dbReference>
<dbReference type="CDD" id="cd00038">
    <property type="entry name" value="CAP_ED"/>
    <property type="match status" value="1"/>
</dbReference>
<keyword evidence="3" id="KW-0804">Transcription</keyword>
<evidence type="ECO:0000313" key="5">
    <source>
        <dbReference type="EMBL" id="MEY9315983.1"/>
    </source>
</evidence>
<keyword evidence="1" id="KW-0805">Transcription regulation</keyword>
<dbReference type="EMBL" id="JBGBZA010000002">
    <property type="protein sequence ID" value="MEY9315983.1"/>
    <property type="molecule type" value="Genomic_DNA"/>
</dbReference>
<dbReference type="SUPFAM" id="SSF51206">
    <property type="entry name" value="cAMP-binding domain-like"/>
    <property type="match status" value="1"/>
</dbReference>
<name>A0ABV4EXU9_BRAEL</name>
<evidence type="ECO:0000256" key="2">
    <source>
        <dbReference type="ARBA" id="ARBA00023125"/>
    </source>
</evidence>
<feature type="domain" description="HTH crp-type" evidence="4">
    <location>
        <begin position="149"/>
        <end position="223"/>
    </location>
</feature>
<keyword evidence="6" id="KW-1185">Reference proteome</keyword>
<evidence type="ECO:0000313" key="6">
    <source>
        <dbReference type="Proteomes" id="UP001565471"/>
    </source>
</evidence>
<dbReference type="SUPFAM" id="SSF46785">
    <property type="entry name" value="Winged helix' DNA-binding domain"/>
    <property type="match status" value="1"/>
</dbReference>
<keyword evidence="2" id="KW-0238">DNA-binding</keyword>